<proteinExistence type="inferred from homology"/>
<dbReference type="InterPro" id="IPR034137">
    <property type="entry name" value="TOPRIM_RecR"/>
</dbReference>
<evidence type="ECO:0000256" key="1">
    <source>
        <dbReference type="ARBA" id="ARBA00022723"/>
    </source>
</evidence>
<evidence type="ECO:0000256" key="7">
    <source>
        <dbReference type="HAMAP-Rule" id="MF_00017"/>
    </source>
</evidence>
<keyword evidence="3 7" id="KW-0863">Zinc-finger</keyword>
<dbReference type="GO" id="GO:0008270">
    <property type="term" value="F:zinc ion binding"/>
    <property type="evidence" value="ECO:0007669"/>
    <property type="project" value="UniProtKB-KW"/>
</dbReference>
<dbReference type="OrthoDB" id="9802672at2"/>
<accession>A0A0F3NLK6</accession>
<dbReference type="Gene3D" id="3.40.1360.10">
    <property type="match status" value="1"/>
</dbReference>
<dbReference type="InterPro" id="IPR000093">
    <property type="entry name" value="DNA_Rcmb_RecR"/>
</dbReference>
<dbReference type="EMBL" id="LANX01000001">
    <property type="protein sequence ID" value="KJV68651.1"/>
    <property type="molecule type" value="Genomic_DNA"/>
</dbReference>
<dbReference type="Proteomes" id="UP000033562">
    <property type="component" value="Unassembled WGS sequence"/>
</dbReference>
<comment type="function">
    <text evidence="7">May play a role in DNA repair. It seems to be involved in an RecBC-independent recombinational process of DNA repair. It may act with RecF and RecO.</text>
</comment>
<evidence type="ECO:0000313" key="9">
    <source>
        <dbReference type="EMBL" id="KJV68651.1"/>
    </source>
</evidence>
<dbReference type="Gene3D" id="1.10.8.420">
    <property type="entry name" value="RecR Domain 1"/>
    <property type="match status" value="1"/>
</dbReference>
<dbReference type="Gene3D" id="6.10.250.240">
    <property type="match status" value="1"/>
</dbReference>
<keyword evidence="2 7" id="KW-0227">DNA damage</keyword>
<dbReference type="NCBIfam" id="TIGR00615">
    <property type="entry name" value="recR"/>
    <property type="match status" value="1"/>
</dbReference>
<sequence>MDIHKLIYLFAKLPNLGPSSSRRLVLYLLRNKKDIMLPLARSIEKLAMQIKECEICFNMDVASPCAICSDVKRDKQVLCIVEELDDLWAFEKGKIYFGTYHVLGGVLSALYGVGPENLNFGNIIYRIKKYNIREVIIATSNTMDGQVTSHYITQIVKDSGVKVTRLACGIPAGGEIDYLDEGTLSAALSSRYVIS</sequence>
<dbReference type="Pfam" id="PF13662">
    <property type="entry name" value="Toprim_4"/>
    <property type="match status" value="1"/>
</dbReference>
<dbReference type="PROSITE" id="PS50880">
    <property type="entry name" value="TOPRIM"/>
    <property type="match status" value="1"/>
</dbReference>
<evidence type="ECO:0000256" key="5">
    <source>
        <dbReference type="ARBA" id="ARBA00023172"/>
    </source>
</evidence>
<dbReference type="InterPro" id="IPR015967">
    <property type="entry name" value="Rcmb_RecR_Znf"/>
</dbReference>
<evidence type="ECO:0000256" key="3">
    <source>
        <dbReference type="ARBA" id="ARBA00022771"/>
    </source>
</evidence>
<dbReference type="CDD" id="cd01025">
    <property type="entry name" value="TOPRIM_recR"/>
    <property type="match status" value="1"/>
</dbReference>
<evidence type="ECO:0000256" key="6">
    <source>
        <dbReference type="ARBA" id="ARBA00023204"/>
    </source>
</evidence>
<feature type="domain" description="Toprim" evidence="8">
    <location>
        <begin position="76"/>
        <end position="171"/>
    </location>
</feature>
<dbReference type="GO" id="GO:0003677">
    <property type="term" value="F:DNA binding"/>
    <property type="evidence" value="ECO:0007669"/>
    <property type="project" value="UniProtKB-UniRule"/>
</dbReference>
<dbReference type="Pfam" id="PF21175">
    <property type="entry name" value="RecR_C"/>
    <property type="match status" value="1"/>
</dbReference>
<reference evidence="9 10" key="1">
    <citation type="submission" date="2015-02" db="EMBL/GenBank/DDBJ databases">
        <title>Genome Sequencing of Rickettsiales.</title>
        <authorList>
            <person name="Daugherty S.C."/>
            <person name="Su Q."/>
            <person name="Abolude K."/>
            <person name="Beier-Sexton M."/>
            <person name="Carlyon J.A."/>
            <person name="Carter R."/>
            <person name="Day N.P."/>
            <person name="Dumler S.J."/>
            <person name="Dyachenko V."/>
            <person name="Godinez A."/>
            <person name="Kurtti T.J."/>
            <person name="Lichay M."/>
            <person name="Mullins K.E."/>
            <person name="Ott S."/>
            <person name="Pappas-Brown V."/>
            <person name="Paris D.H."/>
            <person name="Patel P."/>
            <person name="Richards A.L."/>
            <person name="Sadzewicz L."/>
            <person name="Sears K."/>
            <person name="Seidman D."/>
            <person name="Sengamalay N."/>
            <person name="Stenos J."/>
            <person name="Tallon L.J."/>
            <person name="Vincent G."/>
            <person name="Fraser C.M."/>
            <person name="Munderloh U."/>
            <person name="Dunning-Hotopp J.C."/>
        </authorList>
    </citation>
    <scope>NUCLEOTIDE SEQUENCE [LARGE SCALE GENOMIC DNA]</scope>
    <source>
        <strain evidence="9 10">RAC413</strain>
    </source>
</reference>
<dbReference type="PATRIC" id="fig|1359163.3.peg.11"/>
<evidence type="ECO:0000313" key="10">
    <source>
        <dbReference type="Proteomes" id="UP000033562"/>
    </source>
</evidence>
<keyword evidence="1 7" id="KW-0479">Metal-binding</keyword>
<dbReference type="GO" id="GO:0006310">
    <property type="term" value="P:DNA recombination"/>
    <property type="evidence" value="ECO:0007669"/>
    <property type="project" value="UniProtKB-UniRule"/>
</dbReference>
<dbReference type="PANTHER" id="PTHR30446:SF0">
    <property type="entry name" value="RECOMBINATION PROTEIN RECR"/>
    <property type="match status" value="1"/>
</dbReference>
<keyword evidence="6 7" id="KW-0234">DNA repair</keyword>
<dbReference type="Pfam" id="PF21176">
    <property type="entry name" value="RecR_HhH"/>
    <property type="match status" value="1"/>
</dbReference>
<name>A0A0F3NLK6_9RICK</name>
<dbReference type="PROSITE" id="PS01300">
    <property type="entry name" value="RECR"/>
    <property type="match status" value="1"/>
</dbReference>
<dbReference type="PANTHER" id="PTHR30446">
    <property type="entry name" value="RECOMBINATION PROTEIN RECR"/>
    <property type="match status" value="1"/>
</dbReference>
<gene>
    <name evidence="7 9" type="primary">recR</name>
    <name evidence="9" type="ORF">NLO413_0011</name>
</gene>
<dbReference type="Pfam" id="PF02132">
    <property type="entry name" value="RecR_ZnF"/>
    <property type="match status" value="1"/>
</dbReference>
<feature type="zinc finger region" description="C4-type" evidence="7">
    <location>
        <begin position="53"/>
        <end position="68"/>
    </location>
</feature>
<keyword evidence="10" id="KW-1185">Reference proteome</keyword>
<protein>
    <recommendedName>
        <fullName evidence="7">Recombination protein RecR</fullName>
    </recommendedName>
</protein>
<dbReference type="GO" id="GO:0006281">
    <property type="term" value="P:DNA repair"/>
    <property type="evidence" value="ECO:0007669"/>
    <property type="project" value="UniProtKB-UniRule"/>
</dbReference>
<comment type="similarity">
    <text evidence="7">Belongs to the RecR family.</text>
</comment>
<dbReference type="AlphaFoldDB" id="A0A0F3NLK6"/>
<dbReference type="InterPro" id="IPR006171">
    <property type="entry name" value="TOPRIM_dom"/>
</dbReference>
<keyword evidence="5 7" id="KW-0233">DNA recombination</keyword>
<comment type="caution">
    <text evidence="9">The sequence shown here is derived from an EMBL/GenBank/DDBJ whole genome shotgun (WGS) entry which is preliminary data.</text>
</comment>
<evidence type="ECO:0000256" key="4">
    <source>
        <dbReference type="ARBA" id="ARBA00022833"/>
    </source>
</evidence>
<evidence type="ECO:0000259" key="8">
    <source>
        <dbReference type="PROSITE" id="PS50880"/>
    </source>
</evidence>
<keyword evidence="4 7" id="KW-0862">Zinc</keyword>
<dbReference type="RefSeq" id="WP_045809320.1">
    <property type="nucleotide sequence ID" value="NZ_LANX01000001.1"/>
</dbReference>
<organism evidence="9 10">
    <name type="scientific">Candidatus Neoehrlichia procyonis str. RAC413</name>
    <dbReference type="NCBI Taxonomy" id="1359163"/>
    <lineage>
        <taxon>Bacteria</taxon>
        <taxon>Pseudomonadati</taxon>
        <taxon>Pseudomonadota</taxon>
        <taxon>Alphaproteobacteria</taxon>
        <taxon>Rickettsiales</taxon>
        <taxon>Anaplasmataceae</taxon>
        <taxon>Candidatus Neoehrlichia</taxon>
    </lineage>
</organism>
<dbReference type="STRING" id="1359163.NLO413_0011"/>
<evidence type="ECO:0000256" key="2">
    <source>
        <dbReference type="ARBA" id="ARBA00022763"/>
    </source>
</evidence>
<dbReference type="InterPro" id="IPR023627">
    <property type="entry name" value="Rcmb_RecR"/>
</dbReference>
<dbReference type="HAMAP" id="MF_00017">
    <property type="entry name" value="RecR"/>
    <property type="match status" value="1"/>
</dbReference>
<dbReference type="SUPFAM" id="SSF111304">
    <property type="entry name" value="Recombination protein RecR"/>
    <property type="match status" value="1"/>
</dbReference>